<organism evidence="2 3">
    <name type="scientific">Pseudomicrostroma glucosiphilum</name>
    <dbReference type="NCBI Taxonomy" id="1684307"/>
    <lineage>
        <taxon>Eukaryota</taxon>
        <taxon>Fungi</taxon>
        <taxon>Dikarya</taxon>
        <taxon>Basidiomycota</taxon>
        <taxon>Ustilaginomycotina</taxon>
        <taxon>Exobasidiomycetes</taxon>
        <taxon>Microstromatales</taxon>
        <taxon>Microstromatales incertae sedis</taxon>
        <taxon>Pseudomicrostroma</taxon>
    </lineage>
</organism>
<keyword evidence="3" id="KW-1185">Reference proteome</keyword>
<dbReference type="Proteomes" id="UP000245942">
    <property type="component" value="Unassembled WGS sequence"/>
</dbReference>
<feature type="compositionally biased region" description="Basic and acidic residues" evidence="1">
    <location>
        <begin position="210"/>
        <end position="222"/>
    </location>
</feature>
<gene>
    <name evidence="2" type="ORF">BCV69DRAFT_26438</name>
</gene>
<evidence type="ECO:0000256" key="1">
    <source>
        <dbReference type="SAM" id="MobiDB-lite"/>
    </source>
</evidence>
<sequence length="222" mass="24746">MRVAGVAKGMNWRDLQDSSAAKPRRLYKTSTTWSRSHTPNPKATALSAILTRFSFSHLLIKARVCSSLGPFMSCAPAFSFCEVLSVLDVFAIAKALQTWIIAMEPEAMRRFKGEKRVEKAAKPYASMAPKEIGSHRLAETVYCAFQRLRRSRVFKEPFWNAGCTAVEAEKVETVVVGTGRTRTGPRRAGKSAEQATRRSRNGTQGIPTEEVARREDPHRASR</sequence>
<proteinExistence type="predicted"/>
<dbReference type="RefSeq" id="XP_025346779.1">
    <property type="nucleotide sequence ID" value="XM_025490750.1"/>
</dbReference>
<accession>A0A316U2Q2</accession>
<protein>
    <submittedName>
        <fullName evidence="2">Uncharacterized protein</fullName>
    </submittedName>
</protein>
<name>A0A316U2Q2_9BASI</name>
<feature type="region of interest" description="Disordered" evidence="1">
    <location>
        <begin position="178"/>
        <end position="222"/>
    </location>
</feature>
<dbReference type="AlphaFoldDB" id="A0A316U2Q2"/>
<evidence type="ECO:0000313" key="2">
    <source>
        <dbReference type="EMBL" id="PWN19619.1"/>
    </source>
</evidence>
<dbReference type="EMBL" id="KZ819330">
    <property type="protein sequence ID" value="PWN19619.1"/>
    <property type="molecule type" value="Genomic_DNA"/>
</dbReference>
<dbReference type="GeneID" id="37012484"/>
<reference evidence="2 3" key="1">
    <citation type="journal article" date="2018" name="Mol. Biol. Evol.">
        <title>Broad Genomic Sampling Reveals a Smut Pathogenic Ancestry of the Fungal Clade Ustilaginomycotina.</title>
        <authorList>
            <person name="Kijpornyongpan T."/>
            <person name="Mondo S.J."/>
            <person name="Barry K."/>
            <person name="Sandor L."/>
            <person name="Lee J."/>
            <person name="Lipzen A."/>
            <person name="Pangilinan J."/>
            <person name="LaButti K."/>
            <person name="Hainaut M."/>
            <person name="Henrissat B."/>
            <person name="Grigoriev I.V."/>
            <person name="Spatafora J.W."/>
            <person name="Aime M.C."/>
        </authorList>
    </citation>
    <scope>NUCLEOTIDE SEQUENCE [LARGE SCALE GENOMIC DNA]</scope>
    <source>
        <strain evidence="2 3">MCA 4718</strain>
    </source>
</reference>
<evidence type="ECO:0000313" key="3">
    <source>
        <dbReference type="Proteomes" id="UP000245942"/>
    </source>
</evidence>